<proteinExistence type="predicted"/>
<dbReference type="FunFam" id="3.30.63.10:FF:000001">
    <property type="entry name" value="Disks large homolog 1 isoform 2"/>
    <property type="match status" value="1"/>
</dbReference>
<comment type="subcellular location">
    <subcellularLocation>
        <location evidence="1">Membrane</location>
    </subcellularLocation>
</comment>
<evidence type="ECO:0000313" key="10">
    <source>
        <dbReference type="Proteomes" id="UP000007875"/>
    </source>
</evidence>
<dbReference type="GO" id="GO:0043113">
    <property type="term" value="P:receptor clustering"/>
    <property type="evidence" value="ECO:0007669"/>
    <property type="project" value="TreeGrafter"/>
</dbReference>
<dbReference type="PANTHER" id="PTHR23119">
    <property type="entry name" value="DISCS LARGE"/>
    <property type="match status" value="1"/>
</dbReference>
<reference evidence="9" key="2">
    <citation type="submission" date="2025-08" db="UniProtKB">
        <authorList>
            <consortium name="Ensembl"/>
        </authorList>
    </citation>
    <scope>IDENTIFICATION</scope>
</reference>
<evidence type="ECO:0000256" key="2">
    <source>
        <dbReference type="ARBA" id="ARBA00022443"/>
    </source>
</evidence>
<dbReference type="FunFam" id="2.30.42.10:FF:000004">
    <property type="entry name" value="Disks large homolog 4 isoform 2"/>
    <property type="match status" value="1"/>
</dbReference>
<evidence type="ECO:0000256" key="1">
    <source>
        <dbReference type="ARBA" id="ARBA00004370"/>
    </source>
</evidence>
<dbReference type="Proteomes" id="UP000007875">
    <property type="component" value="Unassembled WGS sequence"/>
</dbReference>
<dbReference type="AlphaFoldDB" id="H2ZDM2"/>
<dbReference type="GeneTree" id="ENSGT00940000167723"/>
<dbReference type="PROSITE" id="PS50106">
    <property type="entry name" value="PDZ"/>
    <property type="match status" value="3"/>
</dbReference>
<dbReference type="GO" id="GO:0098609">
    <property type="term" value="P:cell-cell adhesion"/>
    <property type="evidence" value="ECO:0007669"/>
    <property type="project" value="TreeGrafter"/>
</dbReference>
<dbReference type="GO" id="GO:0097120">
    <property type="term" value="P:receptor localization to synapse"/>
    <property type="evidence" value="ECO:0007669"/>
    <property type="project" value="TreeGrafter"/>
</dbReference>
<feature type="domain" description="Guanylate kinase-like" evidence="7">
    <location>
        <begin position="497"/>
        <end position="721"/>
    </location>
</feature>
<dbReference type="SUPFAM" id="SSF52540">
    <property type="entry name" value="P-loop containing nucleoside triphosphate hydrolases"/>
    <property type="match status" value="1"/>
</dbReference>
<evidence type="ECO:0000259" key="6">
    <source>
        <dbReference type="PROSITE" id="PS50002"/>
    </source>
</evidence>
<dbReference type="GO" id="GO:0007268">
    <property type="term" value="P:chemical synaptic transmission"/>
    <property type="evidence" value="ECO:0007669"/>
    <property type="project" value="TreeGrafter"/>
</dbReference>
<name>H2ZDM2_CIOSA</name>
<keyword evidence="4" id="KW-0472">Membrane</keyword>
<dbReference type="PROSITE" id="PS50002">
    <property type="entry name" value="SH3"/>
    <property type="match status" value="1"/>
</dbReference>
<dbReference type="FunFam" id="2.30.42.10:FF:000001">
    <property type="entry name" value="Disks large homolog 1 isoform 2"/>
    <property type="match status" value="1"/>
</dbReference>
<dbReference type="SMART" id="SM00228">
    <property type="entry name" value="PDZ"/>
    <property type="match status" value="3"/>
</dbReference>
<dbReference type="GO" id="GO:0019901">
    <property type="term" value="F:protein kinase binding"/>
    <property type="evidence" value="ECO:0007669"/>
    <property type="project" value="TreeGrafter"/>
</dbReference>
<keyword evidence="10" id="KW-1185">Reference proteome</keyword>
<sequence>YEYEDIVLERGTAGLGFSIAGGRDNPNCGSYMFETLGLCKKLFPFRADDAIMAVNNIDTSNVCHADAVNALKLAGSTVRFFFRGFCKLFSVKIDVQLVKGTKGLGFSIAGGVGNQHLPGDDGIFVTKIIEGGAAEADGLLQVGDKILSVDAVRVLNMSHETAVSILKSTANVVNLRILRQNNINSPEPADLPTKEEDVAPIILPPPSDEVQPDPFQQPPPTNAFENEIKGLEPRVVSLNKTGCGLGFNIVGGDGSEGIYISYILAGGTADVSGELYRGDQLLSVNGIDLTKATHEEAAHALKSADKTVTMVAQYKPEDYNRFEEKIQELREQMMNLSVSSGGSLLTSPENGLSNVRSLFDYDSYKDSGLPSNRSVTIHNTGLSFRYGDILHVINASDDEWWQARRVGDSEEFGVVPAKQRVERKERARLKQVKFSQLRPSLIDTKESLNQVKRKKSLMFSRRFPFYKSKENLDDLSDHENETILSYETVVQKELKYTRPVVILGPFKDRINDDLIAEYPDKFGSCVPHTTRERRENEENGRDYHFVESREKMEADIQNHFFIEAGQYNENLYGTSVQSVKDVAEKGSVFNTKGALYKRHGRLFLVLTQISNKPREQTLYPRCFWECNKKITSGWTLADCYFYPTKLVLMRRFSCSRSGNQDTGRGRLFIFMELNKRLVEEQARKIFDRAVKQEQEFGEYFTSVVQGETIGDLHENVKRVIKEQSGPVVWVPASDDI</sequence>
<dbReference type="InterPro" id="IPR036034">
    <property type="entry name" value="PDZ_sf"/>
</dbReference>
<keyword evidence="2 5" id="KW-0728">SH3 domain</keyword>
<dbReference type="InterPro" id="IPR001478">
    <property type="entry name" value="PDZ"/>
</dbReference>
<dbReference type="InterPro" id="IPR008144">
    <property type="entry name" value="Guanylate_kin-like_dom"/>
</dbReference>
<dbReference type="SMART" id="SM00326">
    <property type="entry name" value="SH3"/>
    <property type="match status" value="1"/>
</dbReference>
<dbReference type="InterPro" id="IPR027417">
    <property type="entry name" value="P-loop_NTPase"/>
</dbReference>
<dbReference type="Ensembl" id="ENSCSAVT00000015867.1">
    <property type="protein sequence ID" value="ENSCSAVP00000015688.1"/>
    <property type="gene ID" value="ENSCSAVG00000009218.1"/>
</dbReference>
<dbReference type="GO" id="GO:0045197">
    <property type="term" value="P:establishment or maintenance of epithelial cell apical/basal polarity"/>
    <property type="evidence" value="ECO:0007669"/>
    <property type="project" value="TreeGrafter"/>
</dbReference>
<evidence type="ECO:0000259" key="8">
    <source>
        <dbReference type="PROSITE" id="PS50106"/>
    </source>
</evidence>
<dbReference type="SMART" id="SM00072">
    <property type="entry name" value="GuKc"/>
    <property type="match status" value="1"/>
</dbReference>
<dbReference type="Pfam" id="PF00018">
    <property type="entry name" value="SH3_1"/>
    <property type="match status" value="1"/>
</dbReference>
<dbReference type="PROSITE" id="PS00856">
    <property type="entry name" value="GUANYLATE_KINASE_1"/>
    <property type="match status" value="1"/>
</dbReference>
<reference evidence="9" key="3">
    <citation type="submission" date="2025-09" db="UniProtKB">
        <authorList>
            <consortium name="Ensembl"/>
        </authorList>
    </citation>
    <scope>IDENTIFICATION</scope>
</reference>
<organism evidence="9 10">
    <name type="scientific">Ciona savignyi</name>
    <name type="common">Pacific transparent sea squirt</name>
    <dbReference type="NCBI Taxonomy" id="51511"/>
    <lineage>
        <taxon>Eukaryota</taxon>
        <taxon>Metazoa</taxon>
        <taxon>Chordata</taxon>
        <taxon>Tunicata</taxon>
        <taxon>Ascidiacea</taxon>
        <taxon>Phlebobranchia</taxon>
        <taxon>Cionidae</taxon>
        <taxon>Ciona</taxon>
    </lineage>
</organism>
<dbReference type="GO" id="GO:0098839">
    <property type="term" value="C:postsynaptic density membrane"/>
    <property type="evidence" value="ECO:0007669"/>
    <property type="project" value="TreeGrafter"/>
</dbReference>
<dbReference type="Pfam" id="PF00625">
    <property type="entry name" value="Guanylate_kin"/>
    <property type="match status" value="1"/>
</dbReference>
<dbReference type="GO" id="GO:0099072">
    <property type="term" value="P:regulation of postsynaptic membrane neurotransmitter receptor levels"/>
    <property type="evidence" value="ECO:0007669"/>
    <property type="project" value="TreeGrafter"/>
</dbReference>
<evidence type="ECO:0000256" key="3">
    <source>
        <dbReference type="ARBA" id="ARBA00022737"/>
    </source>
</evidence>
<feature type="domain" description="PDZ" evidence="8">
    <location>
        <begin position="94"/>
        <end position="181"/>
    </location>
</feature>
<dbReference type="GO" id="GO:0043005">
    <property type="term" value="C:neuron projection"/>
    <property type="evidence" value="ECO:0007669"/>
    <property type="project" value="TreeGrafter"/>
</dbReference>
<dbReference type="GO" id="GO:0031594">
    <property type="term" value="C:neuromuscular junction"/>
    <property type="evidence" value="ECO:0007669"/>
    <property type="project" value="TreeGrafter"/>
</dbReference>
<dbReference type="Gene3D" id="3.30.63.10">
    <property type="entry name" value="Guanylate Kinase phosphate binding domain"/>
    <property type="match status" value="1"/>
</dbReference>
<evidence type="ECO:0000256" key="4">
    <source>
        <dbReference type="ARBA" id="ARBA00023136"/>
    </source>
</evidence>
<protein>
    <submittedName>
        <fullName evidence="9">Uncharacterized protein</fullName>
    </submittedName>
</protein>
<dbReference type="SUPFAM" id="SSF50156">
    <property type="entry name" value="PDZ domain-like"/>
    <property type="match status" value="3"/>
</dbReference>
<dbReference type="CDD" id="cd06724">
    <property type="entry name" value="PDZ2_Dlg1-2-4-like"/>
    <property type="match status" value="1"/>
</dbReference>
<dbReference type="Gene3D" id="2.30.30.40">
    <property type="entry name" value="SH3 Domains"/>
    <property type="match status" value="1"/>
</dbReference>
<feature type="domain" description="SH3" evidence="6">
    <location>
        <begin position="350"/>
        <end position="425"/>
    </location>
</feature>
<dbReference type="InterPro" id="IPR001452">
    <property type="entry name" value="SH3_domain"/>
</dbReference>
<evidence type="ECO:0000259" key="7">
    <source>
        <dbReference type="PROSITE" id="PS50052"/>
    </source>
</evidence>
<dbReference type="InterPro" id="IPR050614">
    <property type="entry name" value="Synaptic_Scaffolding_LAP-MAGUK"/>
</dbReference>
<feature type="domain" description="PDZ" evidence="8">
    <location>
        <begin position="5"/>
        <end position="80"/>
    </location>
</feature>
<accession>H2ZDM2</accession>
<feature type="domain" description="PDZ" evidence="8">
    <location>
        <begin position="235"/>
        <end position="316"/>
    </location>
</feature>
<dbReference type="SUPFAM" id="SSF50044">
    <property type="entry name" value="SH3-domain"/>
    <property type="match status" value="1"/>
</dbReference>
<dbReference type="InterPro" id="IPR020590">
    <property type="entry name" value="Guanylate_kinase_CS"/>
</dbReference>
<dbReference type="InterPro" id="IPR036028">
    <property type="entry name" value="SH3-like_dom_sf"/>
</dbReference>
<reference evidence="10" key="1">
    <citation type="submission" date="2003-08" db="EMBL/GenBank/DDBJ databases">
        <authorList>
            <person name="Birren B."/>
            <person name="Nusbaum C."/>
            <person name="Abebe A."/>
            <person name="Abouelleil A."/>
            <person name="Adekoya E."/>
            <person name="Ait-zahra M."/>
            <person name="Allen N."/>
            <person name="Allen T."/>
            <person name="An P."/>
            <person name="Anderson M."/>
            <person name="Anderson S."/>
            <person name="Arachchi H."/>
            <person name="Armbruster J."/>
            <person name="Bachantsang P."/>
            <person name="Baldwin J."/>
            <person name="Barry A."/>
            <person name="Bayul T."/>
            <person name="Blitshsteyn B."/>
            <person name="Bloom T."/>
            <person name="Blye J."/>
            <person name="Boguslavskiy L."/>
            <person name="Borowsky M."/>
            <person name="Boukhgalter B."/>
            <person name="Brunache A."/>
            <person name="Butler J."/>
            <person name="Calixte N."/>
            <person name="Calvo S."/>
            <person name="Camarata J."/>
            <person name="Campo K."/>
            <person name="Chang J."/>
            <person name="Cheshatsang Y."/>
            <person name="Citroen M."/>
            <person name="Collymore A."/>
            <person name="Considine T."/>
            <person name="Cook A."/>
            <person name="Cooke P."/>
            <person name="Corum B."/>
            <person name="Cuomo C."/>
            <person name="David R."/>
            <person name="Dawoe T."/>
            <person name="Degray S."/>
            <person name="Dodge S."/>
            <person name="Dooley K."/>
            <person name="Dorje P."/>
            <person name="Dorjee K."/>
            <person name="Dorris L."/>
            <person name="Duffey N."/>
            <person name="Dupes A."/>
            <person name="Elkins T."/>
            <person name="Engels R."/>
            <person name="Erickson J."/>
            <person name="Farina A."/>
            <person name="Faro S."/>
            <person name="Ferreira P."/>
            <person name="Fischer H."/>
            <person name="Fitzgerald M."/>
            <person name="Foley K."/>
            <person name="Gage D."/>
            <person name="Galagan J."/>
            <person name="Gearin G."/>
            <person name="Gnerre S."/>
            <person name="Gnirke A."/>
            <person name="Goyette A."/>
            <person name="Graham J."/>
            <person name="Grandbois E."/>
            <person name="Gyaltsen K."/>
            <person name="Hafez N."/>
            <person name="Hagopian D."/>
            <person name="Hagos B."/>
            <person name="Hall J."/>
            <person name="Hatcher B."/>
            <person name="Heller A."/>
            <person name="Higgins H."/>
            <person name="Honan T."/>
            <person name="Horn A."/>
            <person name="Houde N."/>
            <person name="Hughes L."/>
            <person name="Hulme W."/>
            <person name="Husby E."/>
            <person name="Iliev I."/>
            <person name="Jaffe D."/>
            <person name="Jones C."/>
            <person name="Kamal M."/>
            <person name="Kamat A."/>
            <person name="Kamvysselis M."/>
            <person name="Karlsson E."/>
            <person name="Kells C."/>
            <person name="Kieu A."/>
            <person name="Kisner P."/>
            <person name="Kodira C."/>
            <person name="Kulbokas E."/>
            <person name="Labutti K."/>
            <person name="Lama D."/>
            <person name="Landers T."/>
            <person name="Leger J."/>
            <person name="Levine S."/>
            <person name="Lewis D."/>
            <person name="Lewis T."/>
            <person name="Lindblad-toh K."/>
            <person name="Liu X."/>
            <person name="Lokyitsang T."/>
            <person name="Lokyitsang Y."/>
            <person name="Lucien O."/>
            <person name="Lui A."/>
            <person name="Ma L.J."/>
            <person name="Mabbitt R."/>
            <person name="Macdonald J."/>
            <person name="Maclean C."/>
            <person name="Major J."/>
            <person name="Manning J."/>
            <person name="Marabella R."/>
            <person name="Maru K."/>
            <person name="Matthews C."/>
            <person name="Mauceli E."/>
            <person name="Mccarthy M."/>
            <person name="Mcdonough S."/>
            <person name="Mcghee T."/>
            <person name="Meldrim J."/>
            <person name="Meneus L."/>
            <person name="Mesirov J."/>
            <person name="Mihalev A."/>
            <person name="Mihova T."/>
            <person name="Mikkelsen T."/>
            <person name="Mlenga V."/>
            <person name="Moru K."/>
            <person name="Mozes J."/>
            <person name="Mulrain L."/>
            <person name="Munson G."/>
            <person name="Naylor J."/>
            <person name="Newes C."/>
            <person name="Nguyen C."/>
            <person name="Nguyen N."/>
            <person name="Nguyen T."/>
            <person name="Nicol R."/>
            <person name="Nielsen C."/>
            <person name="Nizzari M."/>
            <person name="Norbu C."/>
            <person name="Norbu N."/>
            <person name="O'donnell P."/>
            <person name="Okoawo O."/>
            <person name="O'leary S."/>
            <person name="Omotosho B."/>
            <person name="O'neill K."/>
            <person name="Osman S."/>
            <person name="Parker S."/>
            <person name="Perrin D."/>
            <person name="Phunkhang P."/>
            <person name="Piqani B."/>
            <person name="Purcell S."/>
            <person name="Rachupka T."/>
            <person name="Ramasamy U."/>
            <person name="Rameau R."/>
            <person name="Ray V."/>
            <person name="Raymond C."/>
            <person name="Retta R."/>
            <person name="Richardson S."/>
            <person name="Rise C."/>
            <person name="Rodriguez J."/>
            <person name="Rogers J."/>
            <person name="Rogov P."/>
            <person name="Rutman M."/>
            <person name="Schupbach R."/>
            <person name="Seaman C."/>
            <person name="Settipalli S."/>
            <person name="Sharpe T."/>
            <person name="Sheridan J."/>
            <person name="Sherpa N."/>
            <person name="Shi J."/>
            <person name="Smirnov S."/>
            <person name="Smith C."/>
            <person name="Sougnez C."/>
            <person name="Spencer B."/>
            <person name="Stalker J."/>
            <person name="Stange-thomann N."/>
            <person name="Stavropoulos S."/>
            <person name="Stetson K."/>
            <person name="Stone C."/>
            <person name="Stone S."/>
            <person name="Stubbs M."/>
            <person name="Talamas J."/>
            <person name="Tchuinga P."/>
            <person name="Tenzing P."/>
            <person name="Tesfaye S."/>
            <person name="Theodore J."/>
            <person name="Thoulutsang Y."/>
            <person name="Topham K."/>
            <person name="Towey S."/>
            <person name="Tsamla T."/>
            <person name="Tsomo N."/>
            <person name="Vallee D."/>
            <person name="Vassiliev H."/>
            <person name="Venkataraman V."/>
            <person name="Vinson J."/>
            <person name="Vo A."/>
            <person name="Wade C."/>
            <person name="Wang S."/>
            <person name="Wangchuk T."/>
            <person name="Wangdi T."/>
            <person name="Whittaker C."/>
            <person name="Wilkinson J."/>
            <person name="Wu Y."/>
            <person name="Wyman D."/>
            <person name="Yadav S."/>
            <person name="Yang S."/>
            <person name="Yang X."/>
            <person name="Yeager S."/>
            <person name="Yee E."/>
            <person name="Young G."/>
            <person name="Zainoun J."/>
            <person name="Zembeck L."/>
            <person name="Zimmer A."/>
            <person name="Zody M."/>
            <person name="Lander E."/>
        </authorList>
    </citation>
    <scope>NUCLEOTIDE SEQUENCE [LARGE SCALE GENOMIC DNA]</scope>
</reference>
<dbReference type="Gene3D" id="3.40.50.300">
    <property type="entry name" value="P-loop containing nucleotide triphosphate hydrolases"/>
    <property type="match status" value="2"/>
</dbReference>
<dbReference type="Pfam" id="PF00595">
    <property type="entry name" value="PDZ"/>
    <property type="match status" value="2"/>
</dbReference>
<evidence type="ECO:0000313" key="9">
    <source>
        <dbReference type="Ensembl" id="ENSCSAVP00000015688.1"/>
    </source>
</evidence>
<dbReference type="InterPro" id="IPR008145">
    <property type="entry name" value="GK/Ca_channel_bsu"/>
</dbReference>
<dbReference type="CDD" id="cd06795">
    <property type="entry name" value="PDZ3_Dlg1-2-4-like"/>
    <property type="match status" value="1"/>
</dbReference>
<dbReference type="GO" id="GO:0016323">
    <property type="term" value="C:basolateral plasma membrane"/>
    <property type="evidence" value="ECO:0007669"/>
    <property type="project" value="TreeGrafter"/>
</dbReference>
<evidence type="ECO:0000256" key="5">
    <source>
        <dbReference type="PROSITE-ProRule" id="PRU00192"/>
    </source>
</evidence>
<dbReference type="PANTHER" id="PTHR23119:SF51">
    <property type="entry name" value="DISKS LARGE 1 TUMOR SUPPRESSOR PROTEIN"/>
    <property type="match status" value="1"/>
</dbReference>
<dbReference type="Gene3D" id="2.30.42.10">
    <property type="match status" value="3"/>
</dbReference>
<keyword evidence="3" id="KW-0677">Repeat</keyword>
<dbReference type="PROSITE" id="PS50052">
    <property type="entry name" value="GUANYLATE_KINASE_2"/>
    <property type="match status" value="1"/>
</dbReference>